<organism evidence="7 8">
    <name type="scientific">Aphanomyces stellatus</name>
    <dbReference type="NCBI Taxonomy" id="120398"/>
    <lineage>
        <taxon>Eukaryota</taxon>
        <taxon>Sar</taxon>
        <taxon>Stramenopiles</taxon>
        <taxon>Oomycota</taxon>
        <taxon>Saprolegniomycetes</taxon>
        <taxon>Saprolegniales</taxon>
        <taxon>Verrucalvaceae</taxon>
        <taxon>Aphanomyces</taxon>
    </lineage>
</organism>
<evidence type="ECO:0000259" key="4">
    <source>
        <dbReference type="PROSITE" id="PS50090"/>
    </source>
</evidence>
<dbReference type="PANTHER" id="PTHR45614">
    <property type="entry name" value="MYB PROTEIN-RELATED"/>
    <property type="match status" value="1"/>
</dbReference>
<feature type="domain" description="Myb-like" evidence="4">
    <location>
        <begin position="6"/>
        <end position="52"/>
    </location>
</feature>
<dbReference type="GO" id="GO:0000981">
    <property type="term" value="F:DNA-binding transcription factor activity, RNA polymerase II-specific"/>
    <property type="evidence" value="ECO:0007669"/>
    <property type="project" value="TreeGrafter"/>
</dbReference>
<dbReference type="FunFam" id="1.10.10.60:FF:000010">
    <property type="entry name" value="Transcriptional activator Myb isoform A"/>
    <property type="match status" value="1"/>
</dbReference>
<dbReference type="EMBL" id="CAADRA010005248">
    <property type="protein sequence ID" value="VFT87626.1"/>
    <property type="molecule type" value="Genomic_DNA"/>
</dbReference>
<dbReference type="OrthoDB" id="2143914at2759"/>
<dbReference type="CDD" id="cd00167">
    <property type="entry name" value="SANT"/>
    <property type="match status" value="3"/>
</dbReference>
<name>A0A485KRT3_9STRA</name>
<dbReference type="Gene3D" id="1.10.10.60">
    <property type="entry name" value="Homeodomain-like"/>
    <property type="match status" value="3"/>
</dbReference>
<dbReference type="GO" id="GO:0005634">
    <property type="term" value="C:nucleus"/>
    <property type="evidence" value="ECO:0007669"/>
    <property type="project" value="TreeGrafter"/>
</dbReference>
<dbReference type="InterPro" id="IPR001005">
    <property type="entry name" value="SANT/Myb"/>
</dbReference>
<sequence>MPADAPWTPDEDQCLRDGVFAYGGKQWATIAALVIGGLRSPGECQRRWRMLLHSDAGKSPWTMDEDQALRQLVAMVGPCKWAVLASYLPGRNGKQCRERWHNHLNPEVKQGPWSDAESVLIADLQRQHGNRWSLIAAQLPGRTDNAVKNHWHTCIKKHHRRQAKGKTTSHVPNASKKGRIVAPPLPQNKVEAMSSPIYSPTASWSSAESTDDDSVTAILDDDSWWLSDFDLTLPTDDMFDVSNNDDIEFMDAWFLDQASASWAALHLV</sequence>
<feature type="domain" description="Myb-like" evidence="4">
    <location>
        <begin position="53"/>
        <end position="104"/>
    </location>
</feature>
<feature type="domain" description="HTH myb-type" evidence="5">
    <location>
        <begin position="109"/>
        <end position="159"/>
    </location>
</feature>
<evidence type="ECO:0000313" key="8">
    <source>
        <dbReference type="Proteomes" id="UP000332933"/>
    </source>
</evidence>
<dbReference type="InterPro" id="IPR017930">
    <property type="entry name" value="Myb_dom"/>
</dbReference>
<proteinExistence type="predicted"/>
<reference evidence="7 8" key="1">
    <citation type="submission" date="2019-03" db="EMBL/GenBank/DDBJ databases">
        <authorList>
            <person name="Gaulin E."/>
            <person name="Dumas B."/>
        </authorList>
    </citation>
    <scope>NUCLEOTIDE SEQUENCE [LARGE SCALE GENOMIC DNA]</scope>
    <source>
        <strain evidence="7">CBS 568.67</strain>
    </source>
</reference>
<evidence type="ECO:0000313" key="7">
    <source>
        <dbReference type="EMBL" id="VFT87626.1"/>
    </source>
</evidence>
<dbReference type="Proteomes" id="UP000332933">
    <property type="component" value="Unassembled WGS sequence"/>
</dbReference>
<dbReference type="EMBL" id="VJMH01005227">
    <property type="protein sequence ID" value="KAF0698662.1"/>
    <property type="molecule type" value="Genomic_DNA"/>
</dbReference>
<dbReference type="InterPro" id="IPR009057">
    <property type="entry name" value="Homeodomain-like_sf"/>
</dbReference>
<gene>
    <name evidence="7" type="primary">Aste57867_10756</name>
    <name evidence="6" type="ORF">As57867_010716</name>
    <name evidence="7" type="ORF">ASTE57867_10756</name>
</gene>
<keyword evidence="2" id="KW-0238">DNA-binding</keyword>
<reference evidence="6" key="2">
    <citation type="submission" date="2019-06" db="EMBL/GenBank/DDBJ databases">
        <title>Genomics analysis of Aphanomyces spp. identifies a new class of oomycete effector associated with host adaptation.</title>
        <authorList>
            <person name="Gaulin E."/>
        </authorList>
    </citation>
    <scope>NUCLEOTIDE SEQUENCE</scope>
    <source>
        <strain evidence="6">CBS 578.67</strain>
    </source>
</reference>
<dbReference type="PROSITE" id="PS51294">
    <property type="entry name" value="HTH_MYB"/>
    <property type="match status" value="3"/>
</dbReference>
<feature type="domain" description="HTH myb-type" evidence="5">
    <location>
        <begin position="53"/>
        <end position="108"/>
    </location>
</feature>
<dbReference type="AlphaFoldDB" id="A0A485KRT3"/>
<accession>A0A485KRT3</accession>
<evidence type="ECO:0000256" key="3">
    <source>
        <dbReference type="SAM" id="MobiDB-lite"/>
    </source>
</evidence>
<protein>
    <submittedName>
        <fullName evidence="7">Aste57867_10756 protein</fullName>
    </submittedName>
</protein>
<feature type="domain" description="HTH myb-type" evidence="5">
    <location>
        <begin position="1"/>
        <end position="52"/>
    </location>
</feature>
<dbReference type="InterPro" id="IPR050560">
    <property type="entry name" value="MYB_TF"/>
</dbReference>
<keyword evidence="8" id="KW-1185">Reference proteome</keyword>
<keyword evidence="1" id="KW-0677">Repeat</keyword>
<evidence type="ECO:0000256" key="2">
    <source>
        <dbReference type="ARBA" id="ARBA00023125"/>
    </source>
</evidence>
<dbReference type="Pfam" id="PF00249">
    <property type="entry name" value="Myb_DNA-binding"/>
    <property type="match status" value="1"/>
</dbReference>
<dbReference type="SUPFAM" id="SSF46689">
    <property type="entry name" value="Homeodomain-like"/>
    <property type="match status" value="2"/>
</dbReference>
<feature type="domain" description="Myb-like" evidence="4">
    <location>
        <begin position="105"/>
        <end position="155"/>
    </location>
</feature>
<evidence type="ECO:0000256" key="1">
    <source>
        <dbReference type="ARBA" id="ARBA00022737"/>
    </source>
</evidence>
<dbReference type="PANTHER" id="PTHR45614:SF25">
    <property type="entry name" value="MYB PROTEIN"/>
    <property type="match status" value="1"/>
</dbReference>
<dbReference type="SMART" id="SM00717">
    <property type="entry name" value="SANT"/>
    <property type="match status" value="3"/>
</dbReference>
<feature type="region of interest" description="Disordered" evidence="3">
    <location>
        <begin position="157"/>
        <end position="181"/>
    </location>
</feature>
<evidence type="ECO:0000259" key="5">
    <source>
        <dbReference type="PROSITE" id="PS51294"/>
    </source>
</evidence>
<dbReference type="GO" id="GO:0000978">
    <property type="term" value="F:RNA polymerase II cis-regulatory region sequence-specific DNA binding"/>
    <property type="evidence" value="ECO:0007669"/>
    <property type="project" value="TreeGrafter"/>
</dbReference>
<evidence type="ECO:0000313" key="6">
    <source>
        <dbReference type="EMBL" id="KAF0698662.1"/>
    </source>
</evidence>
<dbReference type="Pfam" id="PF13921">
    <property type="entry name" value="Myb_DNA-bind_6"/>
    <property type="match status" value="1"/>
</dbReference>
<dbReference type="PROSITE" id="PS50090">
    <property type="entry name" value="MYB_LIKE"/>
    <property type="match status" value="3"/>
</dbReference>